<dbReference type="eggNOG" id="ENOG502S2W1">
    <property type="taxonomic scope" value="Eukaryota"/>
</dbReference>
<dbReference type="RefSeq" id="XP_001224464.1">
    <property type="nucleotide sequence ID" value="XM_001224463.1"/>
</dbReference>
<dbReference type="Gene3D" id="3.20.20.80">
    <property type="entry name" value="Glycosidases"/>
    <property type="match status" value="1"/>
</dbReference>
<dbReference type="GO" id="GO:0071966">
    <property type="term" value="P:fungal-type cell wall polysaccharide metabolic process"/>
    <property type="evidence" value="ECO:0007669"/>
    <property type="project" value="TreeGrafter"/>
</dbReference>
<dbReference type="EMBL" id="CH408032">
    <property type="protein sequence ID" value="EAQ88631.1"/>
    <property type="molecule type" value="Genomic_DNA"/>
</dbReference>
<evidence type="ECO:0000259" key="2">
    <source>
        <dbReference type="Pfam" id="PF11790"/>
    </source>
</evidence>
<dbReference type="InterPro" id="IPR053183">
    <property type="entry name" value="ASL1"/>
</dbReference>
<feature type="signal peptide" evidence="1">
    <location>
        <begin position="1"/>
        <end position="24"/>
    </location>
</feature>
<protein>
    <recommendedName>
        <fullName evidence="2">Asl1-like glycosyl hydrolase catalytic domain-containing protein</fullName>
    </recommendedName>
</protein>
<dbReference type="Proteomes" id="UP000001056">
    <property type="component" value="Unassembled WGS sequence"/>
</dbReference>
<dbReference type="GeneID" id="4392772"/>
<dbReference type="VEuPathDB" id="FungiDB:CHGG_05250"/>
<dbReference type="FunFam" id="3.20.20.80:FF:000207">
    <property type="entry name" value="Glycoside hydrolase family 128 protein"/>
    <property type="match status" value="1"/>
</dbReference>
<dbReference type="PANTHER" id="PTHR34154">
    <property type="entry name" value="ALKALI-SENSITIVE LINKAGE PROTEIN 1"/>
    <property type="match status" value="1"/>
</dbReference>
<dbReference type="InterPro" id="IPR017853">
    <property type="entry name" value="GH"/>
</dbReference>
<evidence type="ECO:0000313" key="4">
    <source>
        <dbReference type="Proteomes" id="UP000001056"/>
    </source>
</evidence>
<dbReference type="InterPro" id="IPR024655">
    <property type="entry name" value="Asl1_glyco_hydro_catalytic"/>
</dbReference>
<keyword evidence="1" id="KW-0732">Signal</keyword>
<dbReference type="AlphaFoldDB" id="Q2GYZ6"/>
<accession>Q2GYZ6</accession>
<dbReference type="OMA" id="WYDNFAG"/>
<dbReference type="PANTHER" id="PTHR34154:SF3">
    <property type="entry name" value="ALKALI-SENSITIVE LINKAGE PROTEIN 1"/>
    <property type="match status" value="1"/>
</dbReference>
<dbReference type="OrthoDB" id="43654at2759"/>
<name>Q2GYZ6_CHAGB</name>
<evidence type="ECO:0000256" key="1">
    <source>
        <dbReference type="SAM" id="SignalP"/>
    </source>
</evidence>
<dbReference type="Pfam" id="PF11790">
    <property type="entry name" value="Glyco_hydro_cc"/>
    <property type="match status" value="1"/>
</dbReference>
<sequence>MLLSTATFAVLLAAAPSFILPVSAASSKRGLVFTPNETSRADDKIWVEKPTSLTWYYNYESRPEPTYNDVSQSDFEFVPMMWGAPESIDDTSFLLSVQSLVKDQGINITNVLSFNEPDGPFVYGGSNMEPSAAAQIWVNNMIPIQKMGIRVGLPACTGGSSGLPWLQNFLSECSKLVSTEKNQQNCTYDFVTLHWYGNFEGLASHIGQYSAAFPNKTMWITEYNINDQDLETTQEFYNMSAEYFDRLEYVERYSLFGAFRSDVSNVGPNGAMLSANGSLTDIGAWYLGREATGILPGSSSSAFRPVLPQMSFAALAALVAVTVLLT</sequence>
<keyword evidence="4" id="KW-1185">Reference proteome</keyword>
<dbReference type="InParanoid" id="Q2GYZ6"/>
<dbReference type="GO" id="GO:0009277">
    <property type="term" value="C:fungal-type cell wall"/>
    <property type="evidence" value="ECO:0007669"/>
    <property type="project" value="TreeGrafter"/>
</dbReference>
<dbReference type="HOGENOM" id="CLU_040908_3_2_1"/>
<feature type="chain" id="PRO_5004208594" description="Asl1-like glycosyl hydrolase catalytic domain-containing protein" evidence="1">
    <location>
        <begin position="25"/>
        <end position="326"/>
    </location>
</feature>
<proteinExistence type="predicted"/>
<organism evidence="3 4">
    <name type="scientific">Chaetomium globosum (strain ATCC 6205 / CBS 148.51 / DSM 1962 / NBRC 6347 / NRRL 1970)</name>
    <name type="common">Soil fungus</name>
    <dbReference type="NCBI Taxonomy" id="306901"/>
    <lineage>
        <taxon>Eukaryota</taxon>
        <taxon>Fungi</taxon>
        <taxon>Dikarya</taxon>
        <taxon>Ascomycota</taxon>
        <taxon>Pezizomycotina</taxon>
        <taxon>Sordariomycetes</taxon>
        <taxon>Sordariomycetidae</taxon>
        <taxon>Sordariales</taxon>
        <taxon>Chaetomiaceae</taxon>
        <taxon>Chaetomium</taxon>
    </lineage>
</organism>
<feature type="domain" description="Asl1-like glycosyl hydrolase catalytic" evidence="2">
    <location>
        <begin position="31"/>
        <end position="286"/>
    </location>
</feature>
<dbReference type="SUPFAM" id="SSF51445">
    <property type="entry name" value="(Trans)glycosidases"/>
    <property type="match status" value="1"/>
</dbReference>
<reference evidence="4" key="1">
    <citation type="journal article" date="2015" name="Genome Announc.">
        <title>Draft genome sequence of the cellulolytic fungus Chaetomium globosum.</title>
        <authorList>
            <person name="Cuomo C.A."/>
            <person name="Untereiner W.A."/>
            <person name="Ma L.-J."/>
            <person name="Grabherr M."/>
            <person name="Birren B.W."/>
        </authorList>
    </citation>
    <scope>NUCLEOTIDE SEQUENCE [LARGE SCALE GENOMIC DNA]</scope>
    <source>
        <strain evidence="4">ATCC 6205 / CBS 148.51 / DSM 1962 / NBRC 6347 / NRRL 1970</strain>
    </source>
</reference>
<evidence type="ECO:0000313" key="3">
    <source>
        <dbReference type="EMBL" id="EAQ88631.1"/>
    </source>
</evidence>
<gene>
    <name evidence="3" type="ORF">CHGG_05250</name>
</gene>